<dbReference type="PANTHER" id="PTHR45586">
    <property type="entry name" value="TPR REPEAT-CONTAINING PROTEIN PA4667"/>
    <property type="match status" value="1"/>
</dbReference>
<feature type="chain" id="PRO_5047116131" evidence="4">
    <location>
        <begin position="24"/>
        <end position="358"/>
    </location>
</feature>
<name>A0ABY7LRA5_9BACT</name>
<accession>A0ABY7LRA5</accession>
<sequence>MSNRYARSLLTLGLSLSVQFASAQTPASQELVKQGVALHDQGKYDEAVLRYKEALKQDPANTTARYELAMTYNTQDRNAEAVALCKEILKQEPKPDASFYSTYGNALDGLKKPKDAAKVYQEGLKKYPNDGPLYFNLGITQAKGLDQPAEAIASMQQSVRCRPEHANSHSILATLTAIQGNRVASLLETLRLLQLEPEGPRAVASLARLDRLVGQGVKQTGDNSISINMSADVLKQVNSKKSQPDNFGQADMLLTMATALDYDEKNKSKAPTERLIEKLSSLCKGLAEGKPEQQEGFVWQYYVPYFVAMEKQGHLPALAYTVQASRAEATPDVKAWLSAHPTQVQALQEWSRTYIWPK</sequence>
<gene>
    <name evidence="5" type="ORF">O3303_02620</name>
</gene>
<dbReference type="Proteomes" id="UP001211005">
    <property type="component" value="Chromosome"/>
</dbReference>
<keyword evidence="6" id="KW-1185">Reference proteome</keyword>
<feature type="signal peptide" evidence="4">
    <location>
        <begin position="1"/>
        <end position="23"/>
    </location>
</feature>
<dbReference type="InterPro" id="IPR011990">
    <property type="entry name" value="TPR-like_helical_dom_sf"/>
</dbReference>
<dbReference type="SMART" id="SM00028">
    <property type="entry name" value="TPR"/>
    <property type="match status" value="4"/>
</dbReference>
<keyword evidence="1" id="KW-0677">Repeat</keyword>
<protein>
    <submittedName>
        <fullName evidence="5">Tetratricopeptide repeat protein</fullName>
    </submittedName>
</protein>
<evidence type="ECO:0000313" key="6">
    <source>
        <dbReference type="Proteomes" id="UP001211005"/>
    </source>
</evidence>
<dbReference type="PROSITE" id="PS50005">
    <property type="entry name" value="TPR"/>
    <property type="match status" value="1"/>
</dbReference>
<dbReference type="InterPro" id="IPR019734">
    <property type="entry name" value="TPR_rpt"/>
</dbReference>
<evidence type="ECO:0000256" key="2">
    <source>
        <dbReference type="ARBA" id="ARBA00022803"/>
    </source>
</evidence>
<dbReference type="InterPro" id="IPR051012">
    <property type="entry name" value="CellSynth/LPSAsmb/PSIAsmb"/>
</dbReference>
<dbReference type="EMBL" id="CP114767">
    <property type="protein sequence ID" value="WBA42461.1"/>
    <property type="molecule type" value="Genomic_DNA"/>
</dbReference>
<dbReference type="SUPFAM" id="SSF48452">
    <property type="entry name" value="TPR-like"/>
    <property type="match status" value="1"/>
</dbReference>
<keyword evidence="2 3" id="KW-0802">TPR repeat</keyword>
<dbReference type="Gene3D" id="1.25.40.10">
    <property type="entry name" value="Tetratricopeptide repeat domain"/>
    <property type="match status" value="1"/>
</dbReference>
<dbReference type="Pfam" id="PF14559">
    <property type="entry name" value="TPR_19"/>
    <property type="match status" value="1"/>
</dbReference>
<feature type="repeat" description="TPR" evidence="3">
    <location>
        <begin position="28"/>
        <end position="61"/>
    </location>
</feature>
<keyword evidence="4" id="KW-0732">Signal</keyword>
<evidence type="ECO:0000256" key="1">
    <source>
        <dbReference type="ARBA" id="ARBA00022737"/>
    </source>
</evidence>
<dbReference type="RefSeq" id="WP_269560515.1">
    <property type="nucleotide sequence ID" value="NZ_CP114767.1"/>
</dbReference>
<reference evidence="5 6" key="1">
    <citation type="submission" date="2022-12" db="EMBL/GenBank/DDBJ databases">
        <title>Hymenobacter canadensis sp. nov. isolated from lake water of the Cambridge Bay, Canada.</title>
        <authorList>
            <person name="Kim W.H."/>
            <person name="Lee Y.M."/>
        </authorList>
    </citation>
    <scope>NUCLEOTIDE SEQUENCE [LARGE SCALE GENOMIC DNA]</scope>
    <source>
        <strain evidence="5 6">PAMC 29467</strain>
    </source>
</reference>
<proteinExistence type="predicted"/>
<evidence type="ECO:0000313" key="5">
    <source>
        <dbReference type="EMBL" id="WBA42461.1"/>
    </source>
</evidence>
<evidence type="ECO:0000256" key="3">
    <source>
        <dbReference type="PROSITE-ProRule" id="PRU00339"/>
    </source>
</evidence>
<organism evidence="5 6">
    <name type="scientific">Hymenobacter canadensis</name>
    <dbReference type="NCBI Taxonomy" id="2999067"/>
    <lineage>
        <taxon>Bacteria</taxon>
        <taxon>Pseudomonadati</taxon>
        <taxon>Bacteroidota</taxon>
        <taxon>Cytophagia</taxon>
        <taxon>Cytophagales</taxon>
        <taxon>Hymenobacteraceae</taxon>
        <taxon>Hymenobacter</taxon>
    </lineage>
</organism>
<dbReference type="PANTHER" id="PTHR45586:SF1">
    <property type="entry name" value="LIPOPOLYSACCHARIDE ASSEMBLY PROTEIN B"/>
    <property type="match status" value="1"/>
</dbReference>
<evidence type="ECO:0000256" key="4">
    <source>
        <dbReference type="SAM" id="SignalP"/>
    </source>
</evidence>